<dbReference type="CDD" id="cd00024">
    <property type="entry name" value="CD_CSD"/>
    <property type="match status" value="1"/>
</dbReference>
<keyword evidence="4" id="KW-0489">Methyltransferase</keyword>
<dbReference type="SUPFAM" id="SSF82199">
    <property type="entry name" value="SET domain"/>
    <property type="match status" value="1"/>
</dbReference>
<dbReference type="GO" id="GO:0000775">
    <property type="term" value="C:chromosome, centromeric region"/>
    <property type="evidence" value="ECO:0007669"/>
    <property type="project" value="UniProtKB-SubCell"/>
</dbReference>
<keyword evidence="19" id="KW-1185">Reference proteome</keyword>
<name>A0A8K0DIB3_IGNLU</name>
<keyword evidence="6" id="KW-0949">S-adenosyl-L-methionine</keyword>
<dbReference type="InterPro" id="IPR007728">
    <property type="entry name" value="Pre-SET_dom"/>
</dbReference>
<dbReference type="GO" id="GO:0046974">
    <property type="term" value="F:histone H3K9 methyltransferase activity"/>
    <property type="evidence" value="ECO:0007669"/>
    <property type="project" value="InterPro"/>
</dbReference>
<dbReference type="InterPro" id="IPR011381">
    <property type="entry name" value="H3-K9_MeTrfase_SUV39H1/2-like"/>
</dbReference>
<dbReference type="InterPro" id="IPR023780">
    <property type="entry name" value="Chromo_domain"/>
</dbReference>
<evidence type="ECO:0000256" key="7">
    <source>
        <dbReference type="ARBA" id="ARBA00022723"/>
    </source>
</evidence>
<dbReference type="AlphaFoldDB" id="A0A8K0DIB3"/>
<evidence type="ECO:0000256" key="6">
    <source>
        <dbReference type="ARBA" id="ARBA00022691"/>
    </source>
</evidence>
<dbReference type="CDD" id="cd10542">
    <property type="entry name" value="SET_SUV39H"/>
    <property type="match status" value="1"/>
</dbReference>
<evidence type="ECO:0000256" key="3">
    <source>
        <dbReference type="ARBA" id="ARBA00022454"/>
    </source>
</evidence>
<feature type="binding site" evidence="12">
    <location>
        <position position="241"/>
    </location>
    <ligand>
        <name>Zn(2+)</name>
        <dbReference type="ChEBI" id="CHEBI:29105"/>
        <label>1</label>
    </ligand>
</feature>
<dbReference type="Gene3D" id="2.40.50.40">
    <property type="match status" value="1"/>
</dbReference>
<proteinExistence type="predicted"/>
<feature type="domain" description="Chromo" evidence="14">
    <location>
        <begin position="51"/>
        <end position="110"/>
    </location>
</feature>
<keyword evidence="3" id="KW-0158">Chromosome</keyword>
<dbReference type="Pfam" id="PF05033">
    <property type="entry name" value="Pre-SET"/>
    <property type="match status" value="1"/>
</dbReference>
<feature type="domain" description="SET" evidence="15">
    <location>
        <begin position="302"/>
        <end position="427"/>
    </location>
</feature>
<feature type="compositionally biased region" description="Basic and acidic residues" evidence="13">
    <location>
        <begin position="456"/>
        <end position="470"/>
    </location>
</feature>
<feature type="binding site" evidence="12">
    <location>
        <position position="281"/>
    </location>
    <ligand>
        <name>Zn(2+)</name>
        <dbReference type="ChEBI" id="CHEBI:29105"/>
        <label>2</label>
    </ligand>
</feature>
<comment type="subcellular location">
    <subcellularLocation>
        <location evidence="2">Chromosome</location>
        <location evidence="2">Centromere</location>
    </subcellularLocation>
    <subcellularLocation>
        <location evidence="1">Nucleus</location>
    </subcellularLocation>
</comment>
<dbReference type="InterPro" id="IPR003616">
    <property type="entry name" value="Post-SET_dom"/>
</dbReference>
<feature type="binding site" evidence="12">
    <location>
        <position position="387"/>
    </location>
    <ligand>
        <name>Zn(2+)</name>
        <dbReference type="ChEBI" id="CHEBI:29105"/>
        <label>4</label>
    </ligand>
</feature>
<dbReference type="GO" id="GO:0032259">
    <property type="term" value="P:methylation"/>
    <property type="evidence" value="ECO:0007669"/>
    <property type="project" value="UniProtKB-KW"/>
</dbReference>
<feature type="binding site" evidence="12">
    <location>
        <position position="281"/>
    </location>
    <ligand>
        <name>Zn(2+)</name>
        <dbReference type="ChEBI" id="CHEBI:29105"/>
        <label>3</label>
    </ligand>
</feature>
<evidence type="ECO:0000256" key="10">
    <source>
        <dbReference type="ARBA" id="ARBA00023242"/>
    </source>
</evidence>
<evidence type="ECO:0000313" key="18">
    <source>
        <dbReference type="EMBL" id="KAF2901060.1"/>
    </source>
</evidence>
<evidence type="ECO:0000256" key="4">
    <source>
        <dbReference type="ARBA" id="ARBA00022603"/>
    </source>
</evidence>
<feature type="binding site" evidence="12">
    <location>
        <position position="253"/>
    </location>
    <ligand>
        <name>Zn(2+)</name>
        <dbReference type="ChEBI" id="CHEBI:29105"/>
        <label>1</label>
    </ligand>
</feature>
<dbReference type="InterPro" id="IPR023779">
    <property type="entry name" value="Chromodomain_CS"/>
</dbReference>
<dbReference type="InterPro" id="IPR001214">
    <property type="entry name" value="SET_dom"/>
</dbReference>
<feature type="binding site" evidence="12">
    <location>
        <position position="254"/>
    </location>
    <ligand>
        <name>Zn(2+)</name>
        <dbReference type="ChEBI" id="CHEBI:29105"/>
        <label>2</label>
    </ligand>
</feature>
<keyword evidence="9" id="KW-0156">Chromatin regulator</keyword>
<evidence type="ECO:0000256" key="2">
    <source>
        <dbReference type="ARBA" id="ARBA00004584"/>
    </source>
</evidence>
<dbReference type="PROSITE" id="PS50867">
    <property type="entry name" value="PRE_SET"/>
    <property type="match status" value="1"/>
</dbReference>
<feature type="region of interest" description="Disordered" evidence="13">
    <location>
        <begin position="432"/>
        <end position="474"/>
    </location>
</feature>
<protein>
    <submittedName>
        <fullName evidence="18">Uncharacterized protein</fullName>
    </submittedName>
</protein>
<dbReference type="PANTHER" id="PTHR46223">
    <property type="entry name" value="HISTONE-LYSINE N-METHYLTRANSFERASE SUV39H"/>
    <property type="match status" value="1"/>
</dbReference>
<feature type="domain" description="Post-SET" evidence="17">
    <location>
        <begin position="470"/>
        <end position="486"/>
    </location>
</feature>
<feature type="binding site" evidence="12">
    <location>
        <position position="291"/>
    </location>
    <ligand>
        <name>Zn(2+)</name>
        <dbReference type="ChEBI" id="CHEBI:29105"/>
        <label>3</label>
    </ligand>
</feature>
<dbReference type="Proteomes" id="UP000801492">
    <property type="component" value="Unassembled WGS sequence"/>
</dbReference>
<evidence type="ECO:0000256" key="11">
    <source>
        <dbReference type="ARBA" id="ARBA00023328"/>
    </source>
</evidence>
<feature type="binding site" evidence="12">
    <location>
        <position position="243"/>
    </location>
    <ligand>
        <name>Zn(2+)</name>
        <dbReference type="ChEBI" id="CHEBI:29105"/>
        <label>1</label>
    </ligand>
</feature>
<accession>A0A8K0DIB3</accession>
<organism evidence="18 19">
    <name type="scientific">Ignelater luminosus</name>
    <name type="common">Cucubano</name>
    <name type="synonym">Pyrophorus luminosus</name>
    <dbReference type="NCBI Taxonomy" id="2038154"/>
    <lineage>
        <taxon>Eukaryota</taxon>
        <taxon>Metazoa</taxon>
        <taxon>Ecdysozoa</taxon>
        <taxon>Arthropoda</taxon>
        <taxon>Hexapoda</taxon>
        <taxon>Insecta</taxon>
        <taxon>Pterygota</taxon>
        <taxon>Neoptera</taxon>
        <taxon>Endopterygota</taxon>
        <taxon>Coleoptera</taxon>
        <taxon>Polyphaga</taxon>
        <taxon>Elateriformia</taxon>
        <taxon>Elateroidea</taxon>
        <taxon>Elateridae</taxon>
        <taxon>Agrypninae</taxon>
        <taxon>Pyrophorini</taxon>
        <taxon>Ignelater</taxon>
    </lineage>
</organism>
<feature type="domain" description="Pre-SET" evidence="16">
    <location>
        <begin position="239"/>
        <end position="299"/>
    </location>
</feature>
<keyword evidence="8 12" id="KW-0862">Zinc</keyword>
<dbReference type="PROSITE" id="PS00598">
    <property type="entry name" value="CHROMO_1"/>
    <property type="match status" value="1"/>
</dbReference>
<dbReference type="PIRSF" id="PIRSF009343">
    <property type="entry name" value="SUV39_SET"/>
    <property type="match status" value="1"/>
</dbReference>
<dbReference type="SMART" id="SM00298">
    <property type="entry name" value="CHROMO"/>
    <property type="match status" value="1"/>
</dbReference>
<feature type="binding site" evidence="12">
    <location>
        <position position="287"/>
    </location>
    <ligand>
        <name>Zn(2+)</name>
        <dbReference type="ChEBI" id="CHEBI:29105"/>
        <label>3</label>
    </ligand>
</feature>
<evidence type="ECO:0000259" key="17">
    <source>
        <dbReference type="PROSITE" id="PS50868"/>
    </source>
</evidence>
<dbReference type="GO" id="GO:0005634">
    <property type="term" value="C:nucleus"/>
    <property type="evidence" value="ECO:0007669"/>
    <property type="project" value="UniProtKB-SubCell"/>
</dbReference>
<evidence type="ECO:0000256" key="8">
    <source>
        <dbReference type="ARBA" id="ARBA00022833"/>
    </source>
</evidence>
<dbReference type="PROSITE" id="PS50868">
    <property type="entry name" value="POST_SET"/>
    <property type="match status" value="1"/>
</dbReference>
<dbReference type="GO" id="GO:0008270">
    <property type="term" value="F:zinc ion binding"/>
    <property type="evidence" value="ECO:0007669"/>
    <property type="project" value="InterPro"/>
</dbReference>
<feature type="binding site" evidence="12">
    <location>
        <position position="246"/>
    </location>
    <ligand>
        <name>Zn(2+)</name>
        <dbReference type="ChEBI" id="CHEBI:29105"/>
        <label>3</label>
    </ligand>
</feature>
<evidence type="ECO:0000259" key="16">
    <source>
        <dbReference type="PROSITE" id="PS50867"/>
    </source>
</evidence>
<keyword evidence="5" id="KW-0808">Transferase</keyword>
<keyword evidence="10" id="KW-0539">Nucleus</keyword>
<feature type="binding site" evidence="12">
    <location>
        <position position="246"/>
    </location>
    <ligand>
        <name>Zn(2+)</name>
        <dbReference type="ChEBI" id="CHEBI:29105"/>
        <label>1</label>
    </ligand>
</feature>
<dbReference type="OrthoDB" id="1045173at2759"/>
<evidence type="ECO:0000256" key="5">
    <source>
        <dbReference type="ARBA" id="ARBA00022679"/>
    </source>
</evidence>
<keyword evidence="7 12" id="KW-0479">Metal-binding</keyword>
<dbReference type="Pfam" id="PF00856">
    <property type="entry name" value="SET"/>
    <property type="match status" value="1"/>
</dbReference>
<keyword evidence="11" id="KW-0137">Centromere</keyword>
<gene>
    <name evidence="18" type="ORF">ILUMI_05116</name>
</gene>
<sequence>PLQFDVNGDVIMPEAEKSASKRKREEDEDEIAERGRENLSKSSRSVYANEYIVEKVVAHQLRHGEHKFLVKWKGWSEDCNTWEPAHHLEHCPARLDEFFNEVLNQQALEELCKTLMVSSDVSNKSLETLLPPQGFSALRNKRSIQFELISLISIPPSATHTKKLKKGKEALLLYFLHLRRDAQSIKLNEWEENINRIASESVILKVENNVDLEEPPLGFTYINEYIPMEGIVIPDDPPIGCECEACNPKDKNCCGKNYSLRFVYRNNDKINVPQGTPIYECNKACKCDSRCRNRVVQKGRNVPLCIFRTSNGCGWGVKTLKKIFAGEFVCEYVGEVITHEEAERRGSIYDQEGRTYLFDLDFNVSENPYTVDAATHGNVSHFINHSCEPNLGVWAVWVNCLDPNIPKLALFATREIQKGEEITFDYMSGHKSASSKKKKKDGDDQEESLSSSPGRARLELPDENDGEKKNRPLCKCGANSCRRYLF</sequence>
<evidence type="ECO:0000256" key="9">
    <source>
        <dbReference type="ARBA" id="ARBA00022853"/>
    </source>
</evidence>
<dbReference type="SMART" id="SM00317">
    <property type="entry name" value="SET"/>
    <property type="match status" value="1"/>
</dbReference>
<evidence type="ECO:0000256" key="12">
    <source>
        <dbReference type="PIRSR" id="PIRSR009343-2"/>
    </source>
</evidence>
<dbReference type="PROSITE" id="PS50013">
    <property type="entry name" value="CHROMO_2"/>
    <property type="match status" value="1"/>
</dbReference>
<dbReference type="InterPro" id="IPR046341">
    <property type="entry name" value="SET_dom_sf"/>
</dbReference>
<dbReference type="Gene3D" id="2.170.270.10">
    <property type="entry name" value="SET domain"/>
    <property type="match status" value="1"/>
</dbReference>
<feature type="compositionally biased region" description="Basic and acidic residues" evidence="13">
    <location>
        <begin position="14"/>
        <end position="25"/>
    </location>
</feature>
<feature type="binding site" evidence="12">
    <location>
        <position position="285"/>
    </location>
    <ligand>
        <name>Zn(2+)</name>
        <dbReference type="ChEBI" id="CHEBI:29105"/>
        <label>2</label>
    </ligand>
</feature>
<dbReference type="InterPro" id="IPR016197">
    <property type="entry name" value="Chromo-like_dom_sf"/>
</dbReference>
<dbReference type="Pfam" id="PF00385">
    <property type="entry name" value="Chromo"/>
    <property type="match status" value="1"/>
</dbReference>
<evidence type="ECO:0000313" key="19">
    <source>
        <dbReference type="Proteomes" id="UP000801492"/>
    </source>
</evidence>
<dbReference type="SMART" id="SM00468">
    <property type="entry name" value="PreSET"/>
    <property type="match status" value="1"/>
</dbReference>
<comment type="caution">
    <text evidence="18">The sequence shown here is derived from an EMBL/GenBank/DDBJ whole genome shotgun (WGS) entry which is preliminary data.</text>
</comment>
<dbReference type="InterPro" id="IPR050973">
    <property type="entry name" value="H3K9_Histone-Lys_N-MTase"/>
</dbReference>
<evidence type="ECO:0000259" key="15">
    <source>
        <dbReference type="PROSITE" id="PS50280"/>
    </source>
</evidence>
<dbReference type="PROSITE" id="PS50280">
    <property type="entry name" value="SET"/>
    <property type="match status" value="1"/>
</dbReference>
<evidence type="ECO:0000256" key="13">
    <source>
        <dbReference type="SAM" id="MobiDB-lite"/>
    </source>
</evidence>
<evidence type="ECO:0000256" key="1">
    <source>
        <dbReference type="ARBA" id="ARBA00004123"/>
    </source>
</evidence>
<evidence type="ECO:0000259" key="14">
    <source>
        <dbReference type="PROSITE" id="PS50013"/>
    </source>
</evidence>
<feature type="binding site" evidence="12">
    <location>
        <position position="241"/>
    </location>
    <ligand>
        <name>Zn(2+)</name>
        <dbReference type="ChEBI" id="CHEBI:29105"/>
        <label>2</label>
    </ligand>
</feature>
<reference evidence="18" key="1">
    <citation type="submission" date="2019-08" db="EMBL/GenBank/DDBJ databases">
        <title>The genome of the North American firefly Photinus pyralis.</title>
        <authorList>
            <consortium name="Photinus pyralis genome working group"/>
            <person name="Fallon T.R."/>
            <person name="Sander Lower S.E."/>
            <person name="Weng J.-K."/>
        </authorList>
    </citation>
    <scope>NUCLEOTIDE SEQUENCE</scope>
    <source>
        <strain evidence="18">TRF0915ILg1</strain>
        <tissue evidence="18">Whole body</tissue>
    </source>
</reference>
<dbReference type="EMBL" id="VTPC01001891">
    <property type="protein sequence ID" value="KAF2901060.1"/>
    <property type="molecule type" value="Genomic_DNA"/>
</dbReference>
<feature type="non-terminal residue" evidence="18">
    <location>
        <position position="1"/>
    </location>
</feature>
<feature type="region of interest" description="Disordered" evidence="13">
    <location>
        <begin position="13"/>
        <end position="38"/>
    </location>
</feature>
<dbReference type="InterPro" id="IPR000953">
    <property type="entry name" value="Chromo/chromo_shadow_dom"/>
</dbReference>
<dbReference type="SUPFAM" id="SSF54160">
    <property type="entry name" value="Chromo domain-like"/>
    <property type="match status" value="1"/>
</dbReference>
<dbReference type="PANTHER" id="PTHR46223:SF4">
    <property type="entry name" value="HISTONE-LYSINE N-METHYLTRANSFERASE-RELATED"/>
    <property type="match status" value="1"/>
</dbReference>